<sequence>MGTAGKRLDFVQNPTYLLAPQWTFRPGGPIAIGNIIVDPFKPHIVCSEADPSSSSSSSAYATDSARERNWRMSQETARRFDVSVWSVFLEKIQLKLGASRSNVRQRRIYHGRVGGRRTSSVTPSHEEIHERCESLAVKPFMNRKRIKAKPVYMITGFKIAKGFAVKQSSSSDKAAHAQVGAEVSPEVSVGAEVSGSKSQREQHGFEAMQDIIFGYQLLKIEPKGWGKRKQLQYGEFMKRKKSAVKDPESVDGEASLPAAGAFQKMGTDIQSVTLDDGDAGHGAIVFQAPDEEEASE</sequence>
<evidence type="ECO:0000313" key="2">
    <source>
        <dbReference type="Proteomes" id="UP000020467"/>
    </source>
</evidence>
<dbReference type="eggNOG" id="ENOG502SJD1">
    <property type="taxonomic scope" value="Eukaryota"/>
</dbReference>
<dbReference type="Proteomes" id="UP000020467">
    <property type="component" value="Unassembled WGS sequence"/>
</dbReference>
<protein>
    <submittedName>
        <fullName evidence="1">Uncharacterized protein</fullName>
    </submittedName>
</protein>
<dbReference type="HOGENOM" id="CLU_057547_3_0_1"/>
<dbReference type="EMBL" id="JARH01000463">
    <property type="protein sequence ID" value="EXF80233.1"/>
    <property type="molecule type" value="Genomic_DNA"/>
</dbReference>
<dbReference type="KEGG" id="cfj:CFIO01_11513"/>
<organism evidence="1 2">
    <name type="scientific">Colletotrichum fioriniae PJ7</name>
    <dbReference type="NCBI Taxonomy" id="1445577"/>
    <lineage>
        <taxon>Eukaryota</taxon>
        <taxon>Fungi</taxon>
        <taxon>Dikarya</taxon>
        <taxon>Ascomycota</taxon>
        <taxon>Pezizomycotina</taxon>
        <taxon>Sordariomycetes</taxon>
        <taxon>Hypocreomycetidae</taxon>
        <taxon>Glomerellales</taxon>
        <taxon>Glomerellaceae</taxon>
        <taxon>Colletotrichum</taxon>
        <taxon>Colletotrichum acutatum species complex</taxon>
    </lineage>
</organism>
<accession>A0A010S6G3</accession>
<comment type="caution">
    <text evidence="1">The sequence shown here is derived from an EMBL/GenBank/DDBJ whole genome shotgun (WGS) entry which is preliminary data.</text>
</comment>
<dbReference type="OrthoDB" id="4500473at2759"/>
<gene>
    <name evidence="1" type="ORF">CFIO01_11513</name>
</gene>
<evidence type="ECO:0000313" key="1">
    <source>
        <dbReference type="EMBL" id="EXF80233.1"/>
    </source>
</evidence>
<keyword evidence="2" id="KW-1185">Reference proteome</keyword>
<name>A0A010S6G3_9PEZI</name>
<proteinExistence type="predicted"/>
<dbReference type="AlphaFoldDB" id="A0A010S6G3"/>
<reference evidence="1 2" key="1">
    <citation type="submission" date="2014-02" db="EMBL/GenBank/DDBJ databases">
        <title>The genome sequence of Colletotrichum fioriniae PJ7.</title>
        <authorList>
            <person name="Baroncelli R."/>
            <person name="Thon M.R."/>
        </authorList>
    </citation>
    <scope>NUCLEOTIDE SEQUENCE [LARGE SCALE GENOMIC DNA]</scope>
    <source>
        <strain evidence="1 2">PJ7</strain>
    </source>
</reference>